<organism evidence="3 4">
    <name type="scientific">Ruminococcus callidus ATCC 27760</name>
    <dbReference type="NCBI Taxonomy" id="411473"/>
    <lineage>
        <taxon>Bacteria</taxon>
        <taxon>Bacillati</taxon>
        <taxon>Bacillota</taxon>
        <taxon>Clostridia</taxon>
        <taxon>Eubacteriales</taxon>
        <taxon>Oscillospiraceae</taxon>
        <taxon>Ruminococcus</taxon>
    </lineage>
</organism>
<dbReference type="AlphaFoldDB" id="U2KEH9"/>
<evidence type="ECO:0000256" key="1">
    <source>
        <dbReference type="SAM" id="MobiDB-lite"/>
    </source>
</evidence>
<name>U2KEH9_9FIRM</name>
<dbReference type="Pfam" id="PF13240">
    <property type="entry name" value="Zn_Ribbon_1"/>
    <property type="match status" value="1"/>
</dbReference>
<protein>
    <recommendedName>
        <fullName evidence="2">Zinc-ribbon domain-containing protein</fullName>
    </recommendedName>
</protein>
<feature type="compositionally biased region" description="Acidic residues" evidence="1">
    <location>
        <begin position="174"/>
        <end position="192"/>
    </location>
</feature>
<feature type="region of interest" description="Disordered" evidence="1">
    <location>
        <begin position="140"/>
        <end position="192"/>
    </location>
</feature>
<feature type="domain" description="Zinc-ribbon" evidence="2">
    <location>
        <begin position="103"/>
        <end position="123"/>
    </location>
</feature>
<dbReference type="STRING" id="411473.RUMCAL_00683"/>
<dbReference type="PATRIC" id="fig|411473.3.peg.537"/>
<evidence type="ECO:0000313" key="4">
    <source>
        <dbReference type="Proteomes" id="UP000016662"/>
    </source>
</evidence>
<accession>U2KEH9</accession>
<comment type="caution">
    <text evidence="3">The sequence shown here is derived from an EMBL/GenBank/DDBJ whole genome shotgun (WGS) entry which is preliminary data.</text>
</comment>
<keyword evidence="4" id="KW-1185">Reference proteome</keyword>
<evidence type="ECO:0000259" key="2">
    <source>
        <dbReference type="Pfam" id="PF13240"/>
    </source>
</evidence>
<gene>
    <name evidence="3" type="ORF">RUMCAL_00683</name>
</gene>
<dbReference type="InterPro" id="IPR026870">
    <property type="entry name" value="Zinc_ribbon_dom"/>
</dbReference>
<sequence length="192" mass="21279">MEENKMDFRDQFRKMSDDVGKMAREVADTSKKATARARVRRMINSCNESLQTIYQEIGSRYYVENQCQPEEQYEGLFQQASDLIAQIDVLKSELAGLDNASICPECGSKVNDGQKFCPECGHKNESYGKWKAEAEAAEAARRAAREAEQAEREARKSAQAAPAGVYETTAEPVSSEETDAAAESAETEDTAQ</sequence>
<dbReference type="HOGENOM" id="CLU_1414263_0_0_9"/>
<feature type="compositionally biased region" description="Basic and acidic residues" evidence="1">
    <location>
        <begin position="140"/>
        <end position="156"/>
    </location>
</feature>
<proteinExistence type="predicted"/>
<reference evidence="3 4" key="1">
    <citation type="submission" date="2013-07" db="EMBL/GenBank/DDBJ databases">
        <authorList>
            <person name="Weinstock G."/>
            <person name="Sodergren E."/>
            <person name="Wylie T."/>
            <person name="Fulton L."/>
            <person name="Fulton R."/>
            <person name="Fronick C."/>
            <person name="O'Laughlin M."/>
            <person name="Godfrey J."/>
            <person name="Miner T."/>
            <person name="Herter B."/>
            <person name="Appelbaum E."/>
            <person name="Cordes M."/>
            <person name="Lek S."/>
            <person name="Wollam A."/>
            <person name="Pepin K.H."/>
            <person name="Palsikar V.B."/>
            <person name="Mitreva M."/>
            <person name="Wilson R.K."/>
        </authorList>
    </citation>
    <scope>NUCLEOTIDE SEQUENCE [LARGE SCALE GENOMIC DNA]</scope>
    <source>
        <strain evidence="3 4">ATCC 27760</strain>
    </source>
</reference>
<evidence type="ECO:0000313" key="3">
    <source>
        <dbReference type="EMBL" id="ERJ96936.1"/>
    </source>
</evidence>
<dbReference type="Proteomes" id="UP000016662">
    <property type="component" value="Unassembled WGS sequence"/>
</dbReference>
<dbReference type="EMBL" id="AWVF01000087">
    <property type="protein sequence ID" value="ERJ96936.1"/>
    <property type="molecule type" value="Genomic_DNA"/>
</dbReference>